<evidence type="ECO:0000313" key="3">
    <source>
        <dbReference type="Proteomes" id="UP000076837"/>
    </source>
</evidence>
<accession>A0A163F5Z4</accession>
<dbReference type="InterPro" id="IPR036291">
    <property type="entry name" value="NAD(P)-bd_dom_sf"/>
</dbReference>
<organism evidence="2 3">
    <name type="scientific">Didymella rabiei</name>
    <name type="common">Chickpea ascochyta blight fungus</name>
    <name type="synonym">Mycosphaerella rabiei</name>
    <dbReference type="NCBI Taxonomy" id="5454"/>
    <lineage>
        <taxon>Eukaryota</taxon>
        <taxon>Fungi</taxon>
        <taxon>Dikarya</taxon>
        <taxon>Ascomycota</taxon>
        <taxon>Pezizomycotina</taxon>
        <taxon>Dothideomycetes</taxon>
        <taxon>Pleosporomycetidae</taxon>
        <taxon>Pleosporales</taxon>
        <taxon>Pleosporineae</taxon>
        <taxon>Didymellaceae</taxon>
        <taxon>Ascochyta</taxon>
    </lineage>
</organism>
<dbReference type="Gene3D" id="3.40.50.720">
    <property type="entry name" value="NAD(P)-binding Rossmann-like Domain"/>
    <property type="match status" value="1"/>
</dbReference>
<comment type="caution">
    <text evidence="2">The sequence shown here is derived from an EMBL/GenBank/DDBJ whole genome shotgun (WGS) entry which is preliminary data.</text>
</comment>
<name>A0A163F5Z4_DIDRA</name>
<dbReference type="AlphaFoldDB" id="A0A163F5Z4"/>
<evidence type="ECO:0000313" key="2">
    <source>
        <dbReference type="EMBL" id="KZM24167.1"/>
    </source>
</evidence>
<dbReference type="InterPro" id="IPR052711">
    <property type="entry name" value="Zinc_ADH-like"/>
</dbReference>
<dbReference type="PANTHER" id="PTHR45033">
    <property type="match status" value="1"/>
</dbReference>
<dbReference type="Gene3D" id="3.90.180.10">
    <property type="entry name" value="Medium-chain alcohol dehydrogenases, catalytic domain"/>
    <property type="match status" value="1"/>
</dbReference>
<gene>
    <name evidence="2" type="ORF">ST47_g4723</name>
</gene>
<reference evidence="2 3" key="1">
    <citation type="journal article" date="2016" name="Sci. Rep.">
        <title>Draft genome sequencing and secretome analysis of fungal phytopathogen Ascochyta rabiei provides insight into the necrotrophic effector repertoire.</title>
        <authorList>
            <person name="Verma S."/>
            <person name="Gazara R.K."/>
            <person name="Nizam S."/>
            <person name="Parween S."/>
            <person name="Chattopadhyay D."/>
            <person name="Verma P.K."/>
        </authorList>
    </citation>
    <scope>NUCLEOTIDE SEQUENCE [LARGE SCALE GENOMIC DNA]</scope>
    <source>
        <strain evidence="2 3">ArDII</strain>
    </source>
</reference>
<dbReference type="GO" id="GO:0016491">
    <property type="term" value="F:oxidoreductase activity"/>
    <property type="evidence" value="ECO:0007669"/>
    <property type="project" value="InterPro"/>
</dbReference>
<keyword evidence="3" id="KW-1185">Reference proteome</keyword>
<dbReference type="InterPro" id="IPR020843">
    <property type="entry name" value="ER"/>
</dbReference>
<proteinExistence type="predicted"/>
<sequence length="343" mass="36567">MTAMQSNLAWTVPAHASSIAHLEQLSRPVPTPGDYQVLVRNHKPNLVPCCDGAGVIYAAGVSSRWASREGTKVLLDPNEWLSRDVRNLDLGKVYGAAGSDGILQQWVIVPDERVIEAPKHLNAGENAALPTAGVTAWSAIREGLDASLSRESRAWKDGKRLEVKAILTQGTGGVSCFAIEIAVALGATVIATSSSDTKLALAQELGATHGINYSTHPDWDEEVLRLTEGKGVDHVIELGGAQTLMKSINSVRRGGLVSVIGILSASQDIPGEIVPSLLFGGKTVKGCVAFNRDATAEFAQFAEQYGIRPVIAKEFEFGDAITAFEALQHQSEVGKIIVRLNNE</sequence>
<dbReference type="SUPFAM" id="SSF51735">
    <property type="entry name" value="NAD(P)-binding Rossmann-fold domains"/>
    <property type="match status" value="1"/>
</dbReference>
<evidence type="ECO:0000259" key="1">
    <source>
        <dbReference type="SMART" id="SM00829"/>
    </source>
</evidence>
<dbReference type="SUPFAM" id="SSF50129">
    <property type="entry name" value="GroES-like"/>
    <property type="match status" value="1"/>
</dbReference>
<dbReference type="Pfam" id="PF00107">
    <property type="entry name" value="ADH_zinc_N"/>
    <property type="match status" value="1"/>
</dbReference>
<protein>
    <submittedName>
        <fullName evidence="2">Oxidoreductase</fullName>
    </submittedName>
</protein>
<dbReference type="CDD" id="cd08276">
    <property type="entry name" value="MDR7"/>
    <property type="match status" value="1"/>
</dbReference>
<dbReference type="EMBL" id="JYNV01000173">
    <property type="protein sequence ID" value="KZM24167.1"/>
    <property type="molecule type" value="Genomic_DNA"/>
</dbReference>
<dbReference type="SMART" id="SM00829">
    <property type="entry name" value="PKS_ER"/>
    <property type="match status" value="1"/>
</dbReference>
<feature type="domain" description="Enoyl reductase (ER)" evidence="1">
    <location>
        <begin position="17"/>
        <end position="338"/>
    </location>
</feature>
<dbReference type="STRING" id="5454.A0A163F5Z4"/>
<dbReference type="Proteomes" id="UP000076837">
    <property type="component" value="Unassembled WGS sequence"/>
</dbReference>
<dbReference type="PANTHER" id="PTHR45033:SF2">
    <property type="entry name" value="ZINC-TYPE ALCOHOL DEHYDROGENASE-LIKE PROTEIN C1773.06C"/>
    <property type="match status" value="1"/>
</dbReference>
<dbReference type="InterPro" id="IPR011032">
    <property type="entry name" value="GroES-like_sf"/>
</dbReference>
<dbReference type="InterPro" id="IPR013149">
    <property type="entry name" value="ADH-like_C"/>
</dbReference>